<keyword evidence="3" id="KW-1185">Reference proteome</keyword>
<dbReference type="RefSeq" id="WP_110312751.1">
    <property type="nucleotide sequence ID" value="NZ_QICL01000055.1"/>
</dbReference>
<feature type="domain" description="AAA" evidence="1">
    <location>
        <begin position="7"/>
        <end position="67"/>
    </location>
</feature>
<evidence type="ECO:0000259" key="1">
    <source>
        <dbReference type="Pfam" id="PF13614"/>
    </source>
</evidence>
<dbReference type="OrthoDB" id="978593at2"/>
<dbReference type="InterPro" id="IPR050678">
    <property type="entry name" value="DNA_Partitioning_ATPase"/>
</dbReference>
<dbReference type="Gene3D" id="3.40.50.300">
    <property type="entry name" value="P-loop containing nucleotide triphosphate hydrolases"/>
    <property type="match status" value="1"/>
</dbReference>
<protein>
    <submittedName>
        <fullName evidence="2">AAA domain-containing protein</fullName>
    </submittedName>
</protein>
<proteinExistence type="predicted"/>
<reference evidence="2 3" key="1">
    <citation type="submission" date="2018-03" db="EMBL/GenBank/DDBJ databases">
        <title>Genomic Encyclopedia of Archaeal and Bacterial Type Strains, Phase II (KMG-II): from individual species to whole genera.</title>
        <authorList>
            <person name="Goeker M."/>
        </authorList>
    </citation>
    <scope>NUCLEOTIDE SEQUENCE [LARGE SCALE GENOMIC DNA]</scope>
    <source>
        <strain evidence="2 3">DSM 100214</strain>
    </source>
</reference>
<evidence type="ECO:0000313" key="3">
    <source>
        <dbReference type="Proteomes" id="UP000247973"/>
    </source>
</evidence>
<organism evidence="2 3">
    <name type="scientific">Dysgonomonas alginatilytica</name>
    <dbReference type="NCBI Taxonomy" id="1605892"/>
    <lineage>
        <taxon>Bacteria</taxon>
        <taxon>Pseudomonadati</taxon>
        <taxon>Bacteroidota</taxon>
        <taxon>Bacteroidia</taxon>
        <taxon>Bacteroidales</taxon>
        <taxon>Dysgonomonadaceae</taxon>
        <taxon>Dysgonomonas</taxon>
    </lineage>
</organism>
<comment type="caution">
    <text evidence="2">The sequence shown here is derived from an EMBL/GenBank/DDBJ whole genome shotgun (WGS) entry which is preliminary data.</text>
</comment>
<dbReference type="EMBL" id="QICL01000055">
    <property type="protein sequence ID" value="PXV57140.1"/>
    <property type="molecule type" value="Genomic_DNA"/>
</dbReference>
<dbReference type="InterPro" id="IPR027417">
    <property type="entry name" value="P-loop_NTPase"/>
</dbReference>
<dbReference type="AlphaFoldDB" id="A0A2V3PK03"/>
<dbReference type="PANTHER" id="PTHR13696">
    <property type="entry name" value="P-LOOP CONTAINING NUCLEOSIDE TRIPHOSPHATE HYDROLASE"/>
    <property type="match status" value="1"/>
</dbReference>
<dbReference type="InterPro" id="IPR025669">
    <property type="entry name" value="AAA_dom"/>
</dbReference>
<evidence type="ECO:0000313" key="2">
    <source>
        <dbReference type="EMBL" id="PXV57140.1"/>
    </source>
</evidence>
<name>A0A2V3PK03_9BACT</name>
<dbReference type="CDD" id="cd02042">
    <property type="entry name" value="ParAB_family"/>
    <property type="match status" value="1"/>
</dbReference>
<dbReference type="PANTHER" id="PTHR13696:SF52">
    <property type="entry name" value="PARA FAMILY PROTEIN CT_582"/>
    <property type="match status" value="1"/>
</dbReference>
<gene>
    <name evidence="2" type="ORF">CLV62_1554</name>
</gene>
<sequence length="129" mass="14587">MNQETLFIAFSTQKGGVGKTAFTVLLSSYLHYQQGKSIAVIDCDFPQHSIMEMRKRDQELVITDPYYKRMAYHQFKEISKKAYPVVASNPVDAIADAQKLIEDSEGKIDIIFFDLPGTMNSKGVVLVYL</sequence>
<dbReference type="SUPFAM" id="SSF52540">
    <property type="entry name" value="P-loop containing nucleoside triphosphate hydrolases"/>
    <property type="match status" value="1"/>
</dbReference>
<dbReference type="Proteomes" id="UP000247973">
    <property type="component" value="Unassembled WGS sequence"/>
</dbReference>
<dbReference type="Pfam" id="PF13614">
    <property type="entry name" value="AAA_31"/>
    <property type="match status" value="1"/>
</dbReference>
<accession>A0A2V3PK03</accession>